<proteinExistence type="predicted"/>
<dbReference type="Proteomes" id="UP001062846">
    <property type="component" value="Chromosome 11"/>
</dbReference>
<name>A0ACC0LML6_RHOML</name>
<keyword evidence="2" id="KW-1185">Reference proteome</keyword>
<gene>
    <name evidence="1" type="ORF">RHMOL_Rhmol11G0005300</name>
</gene>
<protein>
    <submittedName>
        <fullName evidence="1">Uncharacterized protein</fullName>
    </submittedName>
</protein>
<accession>A0ACC0LML6</accession>
<sequence length="301" mass="32621">MAVPSTLHQKVILGLPTGTLTICGDSGIRPLKEDGTPVLGILHGEEDIDLGGFLFDTSGPILAINVDGNFIISSVAMDIMRRMSFFLGLGLGIRQQGVPEFLTFPYCEGRFGLGYVASAKDAKRRKCTGKPRTLYGDPNSYFVREVRNTAYTGQAKPFIDAETGELLPGFEVFADDTWSSSDEEPAKAEFKRKLNQPKAKTDWLGTFDQGSLELMFHEFSQVGLAEEAEEAKVLMLGPDAPEDPTSLIVEAKGGLKNCIFKPRLTCIDDTSESNSASESESESSESSKSSSESEFVPLGPP</sequence>
<organism evidence="1 2">
    <name type="scientific">Rhododendron molle</name>
    <name type="common">Chinese azalea</name>
    <name type="synonym">Azalea mollis</name>
    <dbReference type="NCBI Taxonomy" id="49168"/>
    <lineage>
        <taxon>Eukaryota</taxon>
        <taxon>Viridiplantae</taxon>
        <taxon>Streptophyta</taxon>
        <taxon>Embryophyta</taxon>
        <taxon>Tracheophyta</taxon>
        <taxon>Spermatophyta</taxon>
        <taxon>Magnoliopsida</taxon>
        <taxon>eudicotyledons</taxon>
        <taxon>Gunneridae</taxon>
        <taxon>Pentapetalae</taxon>
        <taxon>asterids</taxon>
        <taxon>Ericales</taxon>
        <taxon>Ericaceae</taxon>
        <taxon>Ericoideae</taxon>
        <taxon>Rhodoreae</taxon>
        <taxon>Rhododendron</taxon>
    </lineage>
</organism>
<evidence type="ECO:0000313" key="1">
    <source>
        <dbReference type="EMBL" id="KAI8529837.1"/>
    </source>
</evidence>
<reference evidence="1" key="1">
    <citation type="submission" date="2022-02" db="EMBL/GenBank/DDBJ databases">
        <title>Plant Genome Project.</title>
        <authorList>
            <person name="Zhang R.-G."/>
        </authorList>
    </citation>
    <scope>NUCLEOTIDE SEQUENCE</scope>
    <source>
        <strain evidence="1">AT1</strain>
    </source>
</reference>
<dbReference type="EMBL" id="CM046398">
    <property type="protein sequence ID" value="KAI8529837.1"/>
    <property type="molecule type" value="Genomic_DNA"/>
</dbReference>
<comment type="caution">
    <text evidence="1">The sequence shown here is derived from an EMBL/GenBank/DDBJ whole genome shotgun (WGS) entry which is preliminary data.</text>
</comment>
<evidence type="ECO:0000313" key="2">
    <source>
        <dbReference type="Proteomes" id="UP001062846"/>
    </source>
</evidence>